<dbReference type="EMBL" id="VMBG01000002">
    <property type="protein sequence ID" value="TSJ76914.1"/>
    <property type="molecule type" value="Genomic_DNA"/>
</dbReference>
<dbReference type="InterPro" id="IPR013424">
    <property type="entry name" value="Ice-binding_C"/>
</dbReference>
<evidence type="ECO:0000256" key="1">
    <source>
        <dbReference type="SAM" id="SignalP"/>
    </source>
</evidence>
<name>A0A556QJT7_9BACT</name>
<gene>
    <name evidence="2" type="ORF">FPL22_12410</name>
</gene>
<organism evidence="2 3">
    <name type="scientific">Rariglobus hedericola</name>
    <dbReference type="NCBI Taxonomy" id="2597822"/>
    <lineage>
        <taxon>Bacteria</taxon>
        <taxon>Pseudomonadati</taxon>
        <taxon>Verrucomicrobiota</taxon>
        <taxon>Opitutia</taxon>
        <taxon>Opitutales</taxon>
        <taxon>Opitutaceae</taxon>
        <taxon>Rariglobus</taxon>
    </lineage>
</organism>
<keyword evidence="3" id="KW-1185">Reference proteome</keyword>
<dbReference type="OrthoDB" id="975384at2"/>
<comment type="caution">
    <text evidence="2">The sequence shown here is derived from an EMBL/GenBank/DDBJ whole genome shotgun (WGS) entry which is preliminary data.</text>
</comment>
<proteinExistence type="predicted"/>
<evidence type="ECO:0000313" key="3">
    <source>
        <dbReference type="Proteomes" id="UP000315648"/>
    </source>
</evidence>
<dbReference type="Proteomes" id="UP000315648">
    <property type="component" value="Unassembled WGS sequence"/>
</dbReference>
<protein>
    <submittedName>
        <fullName evidence="2">PEP-CTERM sorting domain-containing protein</fullName>
    </submittedName>
</protein>
<sequence>MIYKMKLLVVMLGAVFTAHLNAATLAGWDFNGQVGASNVWGPSPFAATSLSAGVVSASLGLGFTTSQSGTSASKAWGTNGWSSTATTASAALAANNWITITLNADAGYTMSLASIDAFNVRRSASGPITGLLQYSVDSGTSFNDIGSAITWGNVTTSSGNAVASIDLSGIVDLQNVASVTFRILNYGATGASGTWYLNEPTATAGVSDFTLSGTTALSQVPEPSTYAMVLGGLVLTIVVAQRRRQSTAKRS</sequence>
<feature type="chain" id="PRO_5021703404" evidence="1">
    <location>
        <begin position="23"/>
        <end position="251"/>
    </location>
</feature>
<evidence type="ECO:0000313" key="2">
    <source>
        <dbReference type="EMBL" id="TSJ76914.1"/>
    </source>
</evidence>
<accession>A0A556QJT7</accession>
<keyword evidence="1" id="KW-0732">Signal</keyword>
<dbReference type="AlphaFoldDB" id="A0A556QJT7"/>
<reference evidence="2 3" key="1">
    <citation type="submission" date="2019-07" db="EMBL/GenBank/DDBJ databases">
        <title>Description of 53C-WASEF.</title>
        <authorList>
            <person name="Pitt A."/>
            <person name="Hahn M.W."/>
        </authorList>
    </citation>
    <scope>NUCLEOTIDE SEQUENCE [LARGE SCALE GENOMIC DNA]</scope>
    <source>
        <strain evidence="2 3">53C-WASEF</strain>
    </source>
</reference>
<feature type="signal peptide" evidence="1">
    <location>
        <begin position="1"/>
        <end position="22"/>
    </location>
</feature>
<dbReference type="NCBIfam" id="TIGR02595">
    <property type="entry name" value="PEP_CTERM"/>
    <property type="match status" value="1"/>
</dbReference>